<reference evidence="4" key="1">
    <citation type="submission" date="2009-09" db="EMBL/GenBank/DDBJ databases">
        <title>The complete chromosome of Sebaldella termitidis ATCC 33386.</title>
        <authorList>
            <consortium name="US DOE Joint Genome Institute (JGI-PGF)"/>
            <person name="Lucas S."/>
            <person name="Copeland A."/>
            <person name="Lapidus A."/>
            <person name="Glavina del Rio T."/>
            <person name="Dalin E."/>
            <person name="Tice H."/>
            <person name="Bruce D."/>
            <person name="Goodwin L."/>
            <person name="Pitluck S."/>
            <person name="Kyrpides N."/>
            <person name="Mavromatis K."/>
            <person name="Ivanova N."/>
            <person name="Mikhailova N."/>
            <person name="Sims D."/>
            <person name="Meincke L."/>
            <person name="Brettin T."/>
            <person name="Detter J.C."/>
            <person name="Han C."/>
            <person name="Larimer F."/>
            <person name="Land M."/>
            <person name="Hauser L."/>
            <person name="Markowitz V."/>
            <person name="Cheng J.F."/>
            <person name="Hugenholtz P."/>
            <person name="Woyke T."/>
            <person name="Wu D."/>
            <person name="Eisen J.A."/>
        </authorList>
    </citation>
    <scope>NUCLEOTIDE SEQUENCE [LARGE SCALE GENOMIC DNA]</scope>
    <source>
        <strain evidence="4">ATCC 33386 / NCTC 11300</strain>
    </source>
</reference>
<accession>D1AJE9</accession>
<feature type="domain" description="Transcription regulator TrmB N-terminal" evidence="1">
    <location>
        <begin position="7"/>
        <end position="75"/>
    </location>
</feature>
<dbReference type="CDD" id="cd09124">
    <property type="entry name" value="PLDc_like_TrmB_middle"/>
    <property type="match status" value="1"/>
</dbReference>
<dbReference type="Pfam" id="PF01978">
    <property type="entry name" value="TrmB"/>
    <property type="match status" value="1"/>
</dbReference>
<evidence type="ECO:0000259" key="2">
    <source>
        <dbReference type="Pfam" id="PF11495"/>
    </source>
</evidence>
<name>D1AJE9_SEBTE</name>
<dbReference type="RefSeq" id="WP_012861431.1">
    <property type="nucleotide sequence ID" value="NC_013517.1"/>
</dbReference>
<proteinExistence type="predicted"/>
<dbReference type="InterPro" id="IPR051797">
    <property type="entry name" value="TrmB-like"/>
</dbReference>
<dbReference type="PANTHER" id="PTHR34293">
    <property type="entry name" value="HTH-TYPE TRANSCRIPTIONAL REGULATOR TRMBL2"/>
    <property type="match status" value="1"/>
</dbReference>
<dbReference type="InterPro" id="IPR002831">
    <property type="entry name" value="Tscrpt_reg_TrmB_N"/>
</dbReference>
<dbReference type="STRING" id="526218.Sterm_1982"/>
<dbReference type="Pfam" id="PF11495">
    <property type="entry name" value="Regulator_TrmB"/>
    <property type="match status" value="1"/>
</dbReference>
<keyword evidence="4" id="KW-1185">Reference proteome</keyword>
<protein>
    <submittedName>
        <fullName evidence="3">Transcriptional regulator, TrmB</fullName>
    </submittedName>
</protein>
<evidence type="ECO:0000313" key="3">
    <source>
        <dbReference type="EMBL" id="ACZ08837.1"/>
    </source>
</evidence>
<dbReference type="PANTHER" id="PTHR34293:SF1">
    <property type="entry name" value="HTH-TYPE TRANSCRIPTIONAL REGULATOR TRMBL2"/>
    <property type="match status" value="1"/>
</dbReference>
<organism evidence="3 4">
    <name type="scientific">Sebaldella termitidis (strain ATCC 33386 / NCTC 11300)</name>
    <dbReference type="NCBI Taxonomy" id="526218"/>
    <lineage>
        <taxon>Bacteria</taxon>
        <taxon>Fusobacteriati</taxon>
        <taxon>Fusobacteriota</taxon>
        <taxon>Fusobacteriia</taxon>
        <taxon>Fusobacteriales</taxon>
        <taxon>Leptotrichiaceae</taxon>
        <taxon>Sebaldella</taxon>
    </lineage>
</organism>
<reference evidence="3 4" key="2">
    <citation type="journal article" date="2010" name="Stand. Genomic Sci.">
        <title>Complete genome sequence of Sebaldella termitidis type strain (NCTC 11300).</title>
        <authorList>
            <person name="Harmon-Smith M."/>
            <person name="Celia L."/>
            <person name="Chertkov O."/>
            <person name="Lapidus A."/>
            <person name="Copeland A."/>
            <person name="Glavina Del Rio T."/>
            <person name="Nolan M."/>
            <person name="Lucas S."/>
            <person name="Tice H."/>
            <person name="Cheng J.F."/>
            <person name="Han C."/>
            <person name="Detter J.C."/>
            <person name="Bruce D."/>
            <person name="Goodwin L."/>
            <person name="Pitluck S."/>
            <person name="Pati A."/>
            <person name="Liolios K."/>
            <person name="Ivanova N."/>
            <person name="Mavromatis K."/>
            <person name="Mikhailova N."/>
            <person name="Chen A."/>
            <person name="Palaniappan K."/>
            <person name="Land M."/>
            <person name="Hauser L."/>
            <person name="Chang Y.J."/>
            <person name="Jeffries C.D."/>
            <person name="Brettin T."/>
            <person name="Goker M."/>
            <person name="Beck B."/>
            <person name="Bristow J."/>
            <person name="Eisen J.A."/>
            <person name="Markowitz V."/>
            <person name="Hugenholtz P."/>
            <person name="Kyrpides N.C."/>
            <person name="Klenk H.P."/>
            <person name="Chen F."/>
        </authorList>
    </citation>
    <scope>NUCLEOTIDE SEQUENCE [LARGE SCALE GENOMIC DNA]</scope>
    <source>
        <strain evidence="4">ATCC 33386 / NCTC 11300</strain>
    </source>
</reference>
<sequence length="258" mass="30126">MKIIEELQKFGLTKIEAQVYYELLKNPDSNGSQISKKIDTPRTSVYMALEKLYSLGFIYLIPSLNERKNYMAADPDKLVMKLKSEYMRSAEFLENELLKIHIRSDNEQFINLRGEENILDKIKEILNNTEKEIYMNTNINLMLFETELENLLNKGGRVILFSFEKHKLTDSRIEAYNKTENYISDPNKRLMLVSDMKEVIIGSSDATHGFTGTYTKNPLLVNIAAEHIHNDIYLYKLETKFGKDFWNDLKISTLNEEK</sequence>
<dbReference type="EMBL" id="CP001739">
    <property type="protein sequence ID" value="ACZ08837.1"/>
    <property type="molecule type" value="Genomic_DNA"/>
</dbReference>
<evidence type="ECO:0000259" key="1">
    <source>
        <dbReference type="Pfam" id="PF01978"/>
    </source>
</evidence>
<dbReference type="InterPro" id="IPR036388">
    <property type="entry name" value="WH-like_DNA-bd_sf"/>
</dbReference>
<dbReference type="eggNOG" id="COG1378">
    <property type="taxonomic scope" value="Bacteria"/>
</dbReference>
<dbReference type="InterPro" id="IPR036390">
    <property type="entry name" value="WH_DNA-bd_sf"/>
</dbReference>
<gene>
    <name evidence="3" type="ordered locus">Sterm_1982</name>
</gene>
<dbReference type="Proteomes" id="UP000000845">
    <property type="component" value="Chromosome"/>
</dbReference>
<dbReference type="InterPro" id="IPR021586">
    <property type="entry name" value="Tscrpt_reg_TrmB_C"/>
</dbReference>
<evidence type="ECO:0000313" key="4">
    <source>
        <dbReference type="Proteomes" id="UP000000845"/>
    </source>
</evidence>
<feature type="domain" description="Transcription regulator TrmB C-terminal" evidence="2">
    <location>
        <begin position="110"/>
        <end position="207"/>
    </location>
</feature>
<dbReference type="SUPFAM" id="SSF46785">
    <property type="entry name" value="Winged helix' DNA-binding domain"/>
    <property type="match status" value="1"/>
</dbReference>
<dbReference type="HOGENOM" id="CLU_072493_1_0_0"/>
<dbReference type="Gene3D" id="1.10.10.10">
    <property type="entry name" value="Winged helix-like DNA-binding domain superfamily/Winged helix DNA-binding domain"/>
    <property type="match status" value="1"/>
</dbReference>
<dbReference type="KEGG" id="str:Sterm_1982"/>
<dbReference type="AlphaFoldDB" id="D1AJE9"/>